<dbReference type="CDD" id="cd05931">
    <property type="entry name" value="FAAL"/>
    <property type="match status" value="1"/>
</dbReference>
<keyword evidence="2" id="KW-0436">Ligase</keyword>
<dbReference type="GO" id="GO:0070566">
    <property type="term" value="F:adenylyltransferase activity"/>
    <property type="evidence" value="ECO:0007669"/>
    <property type="project" value="TreeGrafter"/>
</dbReference>
<protein>
    <submittedName>
        <fullName evidence="4">AMP-binding protein</fullName>
    </submittedName>
</protein>
<dbReference type="Gene3D" id="3.30.300.30">
    <property type="match status" value="1"/>
</dbReference>
<dbReference type="PANTHER" id="PTHR22754">
    <property type="entry name" value="DISCO-INTERACTING PROTEIN 2 DIP2 -RELATED"/>
    <property type="match status" value="1"/>
</dbReference>
<dbReference type="PANTHER" id="PTHR22754:SF32">
    <property type="entry name" value="DISCO-INTERACTING PROTEIN 2"/>
    <property type="match status" value="1"/>
</dbReference>
<dbReference type="SMART" id="SM00563">
    <property type="entry name" value="PlsC"/>
    <property type="match status" value="1"/>
</dbReference>
<comment type="caution">
    <text evidence="4">The sequence shown here is derived from an EMBL/GenBank/DDBJ whole genome shotgun (WGS) entry which is preliminary data.</text>
</comment>
<dbReference type="InterPro" id="IPR040097">
    <property type="entry name" value="FAAL/FAAC"/>
</dbReference>
<dbReference type="InterPro" id="IPR009081">
    <property type="entry name" value="PP-bd_ACP"/>
</dbReference>
<name>A0A9D7DZR4_9PROT</name>
<dbReference type="GO" id="GO:0016874">
    <property type="term" value="F:ligase activity"/>
    <property type="evidence" value="ECO:0007669"/>
    <property type="project" value="UniProtKB-KW"/>
</dbReference>
<dbReference type="InterPro" id="IPR020845">
    <property type="entry name" value="AMP-binding_CS"/>
</dbReference>
<dbReference type="PROSITE" id="PS50075">
    <property type="entry name" value="CARRIER"/>
    <property type="match status" value="1"/>
</dbReference>
<dbReference type="SUPFAM" id="SSF56801">
    <property type="entry name" value="Acetyl-CoA synthetase-like"/>
    <property type="match status" value="1"/>
</dbReference>
<comment type="similarity">
    <text evidence="1">Belongs to the ATP-dependent AMP-binding enzyme family.</text>
</comment>
<dbReference type="Pfam" id="PF00501">
    <property type="entry name" value="AMP-binding"/>
    <property type="match status" value="1"/>
</dbReference>
<reference evidence="4" key="1">
    <citation type="submission" date="2020-10" db="EMBL/GenBank/DDBJ databases">
        <title>Connecting structure to function with the recovery of over 1000 high-quality activated sludge metagenome-assembled genomes encoding full-length rRNA genes using long-read sequencing.</title>
        <authorList>
            <person name="Singleton C.M."/>
            <person name="Petriglieri F."/>
            <person name="Kristensen J.M."/>
            <person name="Kirkegaard R.H."/>
            <person name="Michaelsen T.Y."/>
            <person name="Andersen M.H."/>
            <person name="Karst S.M."/>
            <person name="Dueholm M.S."/>
            <person name="Nielsen P.H."/>
            <person name="Albertsen M."/>
        </authorList>
    </citation>
    <scope>NUCLEOTIDE SEQUENCE</scope>
    <source>
        <strain evidence="4">Bjer_18-Q3-R1-45_BAT3C.347</strain>
    </source>
</reference>
<dbReference type="Gene3D" id="3.40.50.12780">
    <property type="entry name" value="N-terminal domain of ligase-like"/>
    <property type="match status" value="1"/>
</dbReference>
<dbReference type="FunFam" id="3.40.50.12780:FF:000013">
    <property type="entry name" value="Long-chain-fatty-acid--AMP ligase FadD32"/>
    <property type="match status" value="1"/>
</dbReference>
<dbReference type="InterPro" id="IPR036736">
    <property type="entry name" value="ACP-like_sf"/>
</dbReference>
<gene>
    <name evidence="4" type="ORF">IPH26_00820</name>
</gene>
<dbReference type="Pfam" id="PF01553">
    <property type="entry name" value="Acyltransferase"/>
    <property type="match status" value="1"/>
</dbReference>
<dbReference type="GO" id="GO:0071766">
    <property type="term" value="P:Actinobacterium-type cell wall biogenesis"/>
    <property type="evidence" value="ECO:0007669"/>
    <property type="project" value="UniProtKB-ARBA"/>
</dbReference>
<accession>A0A9D7DZR4</accession>
<evidence type="ECO:0000259" key="3">
    <source>
        <dbReference type="PROSITE" id="PS50075"/>
    </source>
</evidence>
<evidence type="ECO:0000313" key="4">
    <source>
        <dbReference type="EMBL" id="MBK6971554.1"/>
    </source>
</evidence>
<dbReference type="Pfam" id="PF00550">
    <property type="entry name" value="PP-binding"/>
    <property type="match status" value="1"/>
</dbReference>
<dbReference type="PROSITE" id="PS00455">
    <property type="entry name" value="AMP_BINDING"/>
    <property type="match status" value="1"/>
</dbReference>
<dbReference type="InterPro" id="IPR045851">
    <property type="entry name" value="AMP-bd_C_sf"/>
</dbReference>
<organism evidence="4 5">
    <name type="scientific">Candidatus Methylophosphatis roskildensis</name>
    <dbReference type="NCBI Taxonomy" id="2899263"/>
    <lineage>
        <taxon>Bacteria</taxon>
        <taxon>Pseudomonadati</taxon>
        <taxon>Pseudomonadota</taxon>
        <taxon>Betaproteobacteria</taxon>
        <taxon>Nitrosomonadales</taxon>
        <taxon>Sterolibacteriaceae</taxon>
        <taxon>Candidatus Methylophosphatis</taxon>
    </lineage>
</organism>
<dbReference type="GO" id="GO:0016746">
    <property type="term" value="F:acyltransferase activity"/>
    <property type="evidence" value="ECO:0007669"/>
    <property type="project" value="InterPro"/>
</dbReference>
<dbReference type="Proteomes" id="UP000807785">
    <property type="component" value="Unassembled WGS sequence"/>
</dbReference>
<evidence type="ECO:0000256" key="1">
    <source>
        <dbReference type="ARBA" id="ARBA00006432"/>
    </source>
</evidence>
<dbReference type="EMBL" id="JADJEV010000001">
    <property type="protein sequence ID" value="MBK6971554.1"/>
    <property type="molecule type" value="Genomic_DNA"/>
</dbReference>
<dbReference type="Gene3D" id="1.10.1200.10">
    <property type="entry name" value="ACP-like"/>
    <property type="match status" value="1"/>
</dbReference>
<dbReference type="GO" id="GO:0005886">
    <property type="term" value="C:plasma membrane"/>
    <property type="evidence" value="ECO:0007669"/>
    <property type="project" value="TreeGrafter"/>
</dbReference>
<dbReference type="InterPro" id="IPR000873">
    <property type="entry name" value="AMP-dep_synth/lig_dom"/>
</dbReference>
<dbReference type="SUPFAM" id="SSF69593">
    <property type="entry name" value="Glycerol-3-phosphate (1)-acyltransferase"/>
    <property type="match status" value="1"/>
</dbReference>
<evidence type="ECO:0000256" key="2">
    <source>
        <dbReference type="ARBA" id="ARBA00022598"/>
    </source>
</evidence>
<feature type="domain" description="Carrier" evidence="3">
    <location>
        <begin position="1"/>
        <end position="67"/>
    </location>
</feature>
<dbReference type="SUPFAM" id="SSF47336">
    <property type="entry name" value="ACP-like"/>
    <property type="match status" value="1"/>
</dbReference>
<dbReference type="GO" id="GO:0006633">
    <property type="term" value="P:fatty acid biosynthetic process"/>
    <property type="evidence" value="ECO:0007669"/>
    <property type="project" value="TreeGrafter"/>
</dbReference>
<evidence type="ECO:0000313" key="5">
    <source>
        <dbReference type="Proteomes" id="UP000807785"/>
    </source>
</evidence>
<dbReference type="InterPro" id="IPR042099">
    <property type="entry name" value="ANL_N_sf"/>
</dbReference>
<proteinExistence type="inferred from homology"/>
<dbReference type="InterPro" id="IPR002123">
    <property type="entry name" value="Plipid/glycerol_acylTrfase"/>
</dbReference>
<dbReference type="CDD" id="cd07989">
    <property type="entry name" value="LPLAT_AGPAT-like"/>
    <property type="match status" value="1"/>
</dbReference>
<dbReference type="AlphaFoldDB" id="A0A9D7DZR4"/>
<sequence length="914" mass="99465">MVRETHPGRDIDVRLDSRIERDLGLDSLARVELLLRLGDVCHTRFPPEALSEAQTPRDLLRFVGRHDVDEEAVHGATPFVGGSDVPLPDDAQTLVEVLEWHAARQPERDHVVLYDEKDGARTVGYAALLQRARRIAAGLLAEGVEPKQTIALMLPTGVEYLASFFGVLLAGAVPVPIYPPARLSQIEEHLARHGRILANAGAVLIITVPEAQGVASLLATVAPALRKSVTPAELEREPMDILYRASADDLAFLQYTSGSTGDPKGVMLTHANLLANIRALGRVVKASSQDVFVSWLPLYHDMGLIGAWLGSLYHAMPLVLMSPLTFLARPASWLRAISQYRGTLSAAPNFAYELIARKLPEADLAGLDLWSWRLAFNGAEPVIPATLEAFAQRLGGVGFRGTSMAPVYGLAECSVGLAIPPIDRGPRIDSIDRERFARERVAEPIDPGAVSAMPVPSCGRALPGHEIRVVDDFDHELAERRVGILQFRGPSATRGYFHNDDATRKLIHDGWLDSGDFAYLHDGEVYLTGRAKDLIIRGGRNIYPYELEQAVGALSGIRKGCVAVFAATDPVSGSEKLVVMAETRETADEARAHLTDEINRISIDVVGMPADDIVLAPPYTVLKTSSGKIRRAASREIFERGAIGGRRSSAWWQIARLASAALVSRLGTHLRSVAATAYGLYAWLVFGLLALPTWAITAFARKPAVGRVTVHLATRLFLHLIGMRVPRVSASRVPGKPHVLACNHASYLDSVVLYAILPPQARYVFVAKRELDNHWFTRLFLRGLGTLFVERFSARQGAEDAQAMVAALQGGQSLVVFPEGTFSREAGLRHFRMGAFVAAVGSGLPIATAGLRGMRAVLRDKTRLPRHGKIEFELGATLVPTADGWQAAVRLRDQARSQMLKLCGEPDLGNWPAA</sequence>